<dbReference type="Proteomes" id="UP001597186">
    <property type="component" value="Unassembled WGS sequence"/>
</dbReference>
<dbReference type="Pfam" id="PF09836">
    <property type="entry name" value="DUF2063"/>
    <property type="match status" value="1"/>
</dbReference>
<gene>
    <name evidence="2" type="ORF">ACFTOW_02990</name>
</gene>
<reference evidence="3" key="1">
    <citation type="journal article" date="2019" name="Int. J. Syst. Evol. Microbiol.">
        <title>The Global Catalogue of Microorganisms (GCM) 10K type strain sequencing project: providing services to taxonomists for standard genome sequencing and annotation.</title>
        <authorList>
            <consortium name="The Broad Institute Genomics Platform"/>
            <consortium name="The Broad Institute Genome Sequencing Center for Infectious Disease"/>
            <person name="Wu L."/>
            <person name="Ma J."/>
        </authorList>
    </citation>
    <scope>NUCLEOTIDE SEQUENCE [LARGE SCALE GENOMIC DNA]</scope>
    <source>
        <strain evidence="3">CGMCC 1.12477</strain>
    </source>
</reference>
<dbReference type="GO" id="GO:0003677">
    <property type="term" value="F:DNA binding"/>
    <property type="evidence" value="ECO:0007669"/>
    <property type="project" value="UniProtKB-KW"/>
</dbReference>
<protein>
    <submittedName>
        <fullName evidence="2">DNA-binding domain-containing protein</fullName>
    </submittedName>
</protein>
<dbReference type="InterPro" id="IPR018640">
    <property type="entry name" value="DUF2063"/>
</dbReference>
<feature type="domain" description="Putative DNA-binding" evidence="1">
    <location>
        <begin position="10"/>
        <end position="95"/>
    </location>
</feature>
<keyword evidence="3" id="KW-1185">Reference proteome</keyword>
<comment type="caution">
    <text evidence="2">The sequence shown here is derived from an EMBL/GenBank/DDBJ whole genome shotgun (WGS) entry which is preliminary data.</text>
</comment>
<keyword evidence="2" id="KW-0238">DNA-binding</keyword>
<organism evidence="2 3">
    <name type="scientific">Lacimonas salitolerans</name>
    <dbReference type="NCBI Taxonomy" id="1323750"/>
    <lineage>
        <taxon>Bacteria</taxon>
        <taxon>Pseudomonadati</taxon>
        <taxon>Pseudomonadota</taxon>
        <taxon>Alphaproteobacteria</taxon>
        <taxon>Rhodobacterales</taxon>
        <taxon>Paracoccaceae</taxon>
        <taxon>Lacimonas</taxon>
    </lineage>
</organism>
<accession>A0ABW4ECJ9</accession>
<proteinExistence type="predicted"/>
<evidence type="ECO:0000259" key="1">
    <source>
        <dbReference type="Pfam" id="PF09836"/>
    </source>
</evidence>
<dbReference type="EMBL" id="JBHUDD010000027">
    <property type="protein sequence ID" value="MFD1508366.1"/>
    <property type="molecule type" value="Genomic_DNA"/>
</dbReference>
<evidence type="ECO:0000313" key="3">
    <source>
        <dbReference type="Proteomes" id="UP001597186"/>
    </source>
</evidence>
<dbReference type="Gene3D" id="1.10.150.690">
    <property type="entry name" value="DUF2063"/>
    <property type="match status" value="1"/>
</dbReference>
<dbReference type="RefSeq" id="WP_379912912.1">
    <property type="nucleotide sequence ID" value="NZ_JBHUDD010000027.1"/>
</dbReference>
<dbReference type="InterPro" id="IPR044922">
    <property type="entry name" value="DUF2063_N_sf"/>
</dbReference>
<evidence type="ECO:0000313" key="2">
    <source>
        <dbReference type="EMBL" id="MFD1508366.1"/>
    </source>
</evidence>
<name>A0ABW4ECJ9_9RHOB</name>
<sequence>MTGLVADILPALRNPALPVPKGLTDGAGHPAGRRFNVYRNNITMSLIEALAQGFPAIHSLIGADNFRMVARAYVVDHPPETPLMMQYGAGVPAFLQRLPALSHLPYLPDVARLELALRVSYHAADHQPFTADDLAQIEPENIENTILYPAPSLHLLRSRWPIIQIHAFALTPGAPKPTGLAQDIAVFRPEYDPAPQDLPPGGHTFLARLQAHHPLGPATEAATETAPEFDLGAMLALLLSHNALAQPEVRE</sequence>